<reference evidence="2 3" key="1">
    <citation type="submission" date="2015-04" db="EMBL/GenBank/DDBJ databases">
        <title>Complete genome sequence of Schizopora paradoxa KUC8140, a cosmopolitan wood degrader in East Asia.</title>
        <authorList>
            <consortium name="DOE Joint Genome Institute"/>
            <person name="Min B."/>
            <person name="Park H."/>
            <person name="Jang Y."/>
            <person name="Kim J.-J."/>
            <person name="Kim K.H."/>
            <person name="Pangilinan J."/>
            <person name="Lipzen A."/>
            <person name="Riley R."/>
            <person name="Grigoriev I.V."/>
            <person name="Spatafora J.W."/>
            <person name="Choi I.-G."/>
        </authorList>
    </citation>
    <scope>NUCLEOTIDE SEQUENCE [LARGE SCALE GENOMIC DNA]</scope>
    <source>
        <strain evidence="2 3">KUC8140</strain>
    </source>
</reference>
<evidence type="ECO:0000313" key="2">
    <source>
        <dbReference type="EMBL" id="KLO10937.1"/>
    </source>
</evidence>
<feature type="domain" description="DUF6570" evidence="1">
    <location>
        <begin position="29"/>
        <end position="164"/>
    </location>
</feature>
<dbReference type="InterPro" id="IPR046700">
    <property type="entry name" value="DUF6570"/>
</dbReference>
<proteinExistence type="predicted"/>
<dbReference type="EMBL" id="KQ086013">
    <property type="protein sequence ID" value="KLO10937.1"/>
    <property type="molecule type" value="Genomic_DNA"/>
</dbReference>
<evidence type="ECO:0000313" key="3">
    <source>
        <dbReference type="Proteomes" id="UP000053477"/>
    </source>
</evidence>
<feature type="non-terminal residue" evidence="2">
    <location>
        <position position="166"/>
    </location>
</feature>
<name>A0A0H2RHA1_9AGAM</name>
<dbReference type="Pfam" id="PF20209">
    <property type="entry name" value="DUF6570"/>
    <property type="match status" value="1"/>
</dbReference>
<dbReference type="Proteomes" id="UP000053477">
    <property type="component" value="Unassembled WGS sequence"/>
</dbReference>
<dbReference type="AlphaFoldDB" id="A0A0H2RHA1"/>
<gene>
    <name evidence="2" type="ORF">SCHPADRAFT_831890</name>
</gene>
<dbReference type="OrthoDB" id="3257061at2759"/>
<accession>A0A0H2RHA1</accession>
<protein>
    <recommendedName>
        <fullName evidence="1">DUF6570 domain-containing protein</fullName>
    </recommendedName>
</protein>
<dbReference type="InParanoid" id="A0A0H2RHA1"/>
<organism evidence="2 3">
    <name type="scientific">Schizopora paradoxa</name>
    <dbReference type="NCBI Taxonomy" id="27342"/>
    <lineage>
        <taxon>Eukaryota</taxon>
        <taxon>Fungi</taxon>
        <taxon>Dikarya</taxon>
        <taxon>Basidiomycota</taxon>
        <taxon>Agaricomycotina</taxon>
        <taxon>Agaricomycetes</taxon>
        <taxon>Hymenochaetales</taxon>
        <taxon>Schizoporaceae</taxon>
        <taxon>Schizopora</taxon>
    </lineage>
</organism>
<sequence>MLSKQGITTVEENKSIVTLCKECHKSLGKGNLPKYAMKNSLYVGSVPEEFSDLTWVEEVVCSLYRPLVNITRLFCSDERNARVFHGNMCAFEMNVSSTASVLPWAPSDITDSLSVAFIGRSKYKKACVKKLCSIRKGKVWGFLKWLKRHNHLYAHIKLDEQVMDLY</sequence>
<evidence type="ECO:0000259" key="1">
    <source>
        <dbReference type="Pfam" id="PF20209"/>
    </source>
</evidence>
<keyword evidence="3" id="KW-1185">Reference proteome</keyword>